<dbReference type="GO" id="GO:0005737">
    <property type="term" value="C:cytoplasm"/>
    <property type="evidence" value="ECO:0007669"/>
    <property type="project" value="InterPro"/>
</dbReference>
<proteinExistence type="inferred from homology"/>
<protein>
    <recommendedName>
        <fullName evidence="3">L-lactate dehydrogenase</fullName>
        <ecNumber evidence="3">1.1.1.27</ecNumber>
    </recommendedName>
</protein>
<dbReference type="PIRSF" id="PIRSF000102">
    <property type="entry name" value="Lac_mal_DH"/>
    <property type="match status" value="1"/>
</dbReference>
<evidence type="ECO:0000259" key="10">
    <source>
        <dbReference type="Pfam" id="PF00056"/>
    </source>
</evidence>
<evidence type="ECO:0000256" key="9">
    <source>
        <dbReference type="RuleBase" id="RU003369"/>
    </source>
</evidence>
<dbReference type="NCBIfam" id="TIGR01771">
    <property type="entry name" value="L-LDH-NAD"/>
    <property type="match status" value="1"/>
</dbReference>
<accession>A0A9P4TMP1</accession>
<evidence type="ECO:0000256" key="1">
    <source>
        <dbReference type="ARBA" id="ARBA00004843"/>
    </source>
</evidence>
<keyword evidence="5 8" id="KW-0520">NAD</keyword>
<dbReference type="Proteomes" id="UP000801428">
    <property type="component" value="Unassembled WGS sequence"/>
</dbReference>
<feature type="active site" description="Proton acceptor" evidence="7">
    <location>
        <position position="180"/>
    </location>
</feature>
<evidence type="ECO:0000256" key="6">
    <source>
        <dbReference type="ARBA" id="ARBA00049258"/>
    </source>
</evidence>
<dbReference type="Gene3D" id="3.90.110.10">
    <property type="entry name" value="Lactate dehydrogenase/glycoside hydrolase, family 4, C-terminal"/>
    <property type="match status" value="1"/>
</dbReference>
<feature type="binding site" evidence="8">
    <location>
        <begin position="14"/>
        <end position="19"/>
    </location>
    <ligand>
        <name>NAD(+)</name>
        <dbReference type="ChEBI" id="CHEBI:57540"/>
    </ligand>
</feature>
<sequence>MPGPKLTSSIAIVGAGDVGATIAYSLIMNPVASEILLVDPKEEVRDAQIQDLSDATFHTNTSTQIRAGTHKEAGQCDIIVFTAGAKQKKGESRTDLIGRNKSILKSAISDMQPFASNTILLLVANPVDIITYFAQQYSSLPKSRVLGSGTFLDSARLRGALASAAGVSASAIDAYVLGEHGESQFVAWSRCTIGGVPLETALPAGTKVDKQGIAEETKGKAGKIIENKGATNYGIGGVVASLCRTILFDEKEVRPLSVWQEKLGVCLSVPVVLGREGVVREVELGLEKDEQEKLSKSAKALKEVIDEA</sequence>
<comment type="similarity">
    <text evidence="2">Belongs to the LDH/MDH superfamily. LDH family.</text>
</comment>
<dbReference type="Pfam" id="PF00056">
    <property type="entry name" value="Ldh_1_N"/>
    <property type="match status" value="1"/>
</dbReference>
<dbReference type="InterPro" id="IPR001557">
    <property type="entry name" value="L-lactate/malate_DH"/>
</dbReference>
<evidence type="ECO:0000256" key="8">
    <source>
        <dbReference type="PIRSR" id="PIRSR000102-3"/>
    </source>
</evidence>
<feature type="domain" description="Lactate/malate dehydrogenase C-terminal" evidence="11">
    <location>
        <begin position="150"/>
        <end position="307"/>
    </location>
</feature>
<dbReference type="InterPro" id="IPR015955">
    <property type="entry name" value="Lactate_DH/Glyco_Ohase_4_C"/>
</dbReference>
<dbReference type="EC" id="1.1.1.27" evidence="3"/>
<evidence type="ECO:0000256" key="4">
    <source>
        <dbReference type="ARBA" id="ARBA00023002"/>
    </source>
</evidence>
<comment type="pathway">
    <text evidence="1">Fermentation; pyruvate fermentation to lactate; (S)-lactate from pyruvate: step 1/1.</text>
</comment>
<evidence type="ECO:0000256" key="5">
    <source>
        <dbReference type="ARBA" id="ARBA00023027"/>
    </source>
</evidence>
<reference evidence="12" key="1">
    <citation type="submission" date="2019-04" db="EMBL/GenBank/DDBJ databases">
        <title>Sequencing of skin fungus with MAO and IRED activity.</title>
        <authorList>
            <person name="Marsaioli A.J."/>
            <person name="Bonatto J.M.C."/>
            <person name="Reis Junior O."/>
        </authorList>
    </citation>
    <scope>NUCLEOTIDE SEQUENCE</scope>
    <source>
        <strain evidence="12">30M1</strain>
    </source>
</reference>
<dbReference type="InterPro" id="IPR022383">
    <property type="entry name" value="Lactate/malate_DH_C"/>
</dbReference>
<dbReference type="InterPro" id="IPR036291">
    <property type="entry name" value="NAD(P)-bd_dom_sf"/>
</dbReference>
<evidence type="ECO:0000256" key="7">
    <source>
        <dbReference type="PIRSR" id="PIRSR000102-1"/>
    </source>
</evidence>
<evidence type="ECO:0000259" key="11">
    <source>
        <dbReference type="Pfam" id="PF02866"/>
    </source>
</evidence>
<evidence type="ECO:0000313" key="13">
    <source>
        <dbReference type="Proteomes" id="UP000801428"/>
    </source>
</evidence>
<dbReference type="PRINTS" id="PR00086">
    <property type="entry name" value="LLDHDRGNASE"/>
</dbReference>
<dbReference type="AlphaFoldDB" id="A0A9P4TMP1"/>
<gene>
    <name evidence="12" type="ORF">E8E13_009401</name>
</gene>
<dbReference type="Pfam" id="PF02866">
    <property type="entry name" value="Ldh_1_C"/>
    <property type="match status" value="1"/>
</dbReference>
<comment type="caution">
    <text evidence="12">The sequence shown here is derived from an EMBL/GenBank/DDBJ whole genome shotgun (WGS) entry which is preliminary data.</text>
</comment>
<keyword evidence="4 9" id="KW-0560">Oxidoreductase</keyword>
<dbReference type="GO" id="GO:0004459">
    <property type="term" value="F:L-lactate dehydrogenase (NAD+) activity"/>
    <property type="evidence" value="ECO:0007669"/>
    <property type="project" value="UniProtKB-EC"/>
</dbReference>
<dbReference type="OrthoDB" id="6270329at2759"/>
<dbReference type="PANTHER" id="PTHR43128">
    <property type="entry name" value="L-2-HYDROXYCARBOXYLATE DEHYDROGENASE (NAD(P)(+))"/>
    <property type="match status" value="1"/>
</dbReference>
<feature type="binding site" evidence="8">
    <location>
        <begin position="123"/>
        <end position="125"/>
    </location>
    <ligand>
        <name>NAD(+)</name>
        <dbReference type="ChEBI" id="CHEBI:57540"/>
    </ligand>
</feature>
<dbReference type="CDD" id="cd00300">
    <property type="entry name" value="LDH_like"/>
    <property type="match status" value="1"/>
</dbReference>
<feature type="domain" description="Lactate/malate dehydrogenase N-terminal" evidence="10">
    <location>
        <begin position="10"/>
        <end position="147"/>
    </location>
</feature>
<dbReference type="SUPFAM" id="SSF56327">
    <property type="entry name" value="LDH C-terminal domain-like"/>
    <property type="match status" value="1"/>
</dbReference>
<evidence type="ECO:0000256" key="3">
    <source>
        <dbReference type="ARBA" id="ARBA00012967"/>
    </source>
</evidence>
<organism evidence="12 13">
    <name type="scientific">Curvularia kusanoi</name>
    <name type="common">Cochliobolus kusanoi</name>
    <dbReference type="NCBI Taxonomy" id="90978"/>
    <lineage>
        <taxon>Eukaryota</taxon>
        <taxon>Fungi</taxon>
        <taxon>Dikarya</taxon>
        <taxon>Ascomycota</taxon>
        <taxon>Pezizomycotina</taxon>
        <taxon>Dothideomycetes</taxon>
        <taxon>Pleosporomycetidae</taxon>
        <taxon>Pleosporales</taxon>
        <taxon>Pleosporineae</taxon>
        <taxon>Pleosporaceae</taxon>
        <taxon>Curvularia</taxon>
    </lineage>
</organism>
<feature type="binding site" evidence="8">
    <location>
        <position position="39"/>
    </location>
    <ligand>
        <name>NAD(+)</name>
        <dbReference type="ChEBI" id="CHEBI:57540"/>
    </ligand>
</feature>
<dbReference type="Gene3D" id="3.40.50.720">
    <property type="entry name" value="NAD(P)-binding Rossmann-like Domain"/>
    <property type="match status" value="1"/>
</dbReference>
<dbReference type="InterPro" id="IPR011304">
    <property type="entry name" value="L-lactate_DH"/>
</dbReference>
<dbReference type="PANTHER" id="PTHR43128:SF16">
    <property type="entry name" value="L-LACTATE DEHYDROGENASE"/>
    <property type="match status" value="1"/>
</dbReference>
<dbReference type="InterPro" id="IPR001236">
    <property type="entry name" value="Lactate/malate_DH_N"/>
</dbReference>
<keyword evidence="13" id="KW-1185">Reference proteome</keyword>
<name>A0A9P4TMP1_CURKU</name>
<comment type="catalytic activity">
    <reaction evidence="6">
        <text>(S)-lactate + NAD(+) = pyruvate + NADH + H(+)</text>
        <dbReference type="Rhea" id="RHEA:23444"/>
        <dbReference type="ChEBI" id="CHEBI:15361"/>
        <dbReference type="ChEBI" id="CHEBI:15378"/>
        <dbReference type="ChEBI" id="CHEBI:16651"/>
        <dbReference type="ChEBI" id="CHEBI:57540"/>
        <dbReference type="ChEBI" id="CHEBI:57945"/>
        <dbReference type="EC" id="1.1.1.27"/>
    </reaction>
</comment>
<dbReference type="EMBL" id="SWKU01000002">
    <property type="protein sequence ID" value="KAF3009748.1"/>
    <property type="molecule type" value="Genomic_DNA"/>
</dbReference>
<dbReference type="GO" id="GO:0006089">
    <property type="term" value="P:lactate metabolic process"/>
    <property type="evidence" value="ECO:0007669"/>
    <property type="project" value="TreeGrafter"/>
</dbReference>
<evidence type="ECO:0000256" key="2">
    <source>
        <dbReference type="ARBA" id="ARBA00006054"/>
    </source>
</evidence>
<dbReference type="SUPFAM" id="SSF51735">
    <property type="entry name" value="NAD(P)-binding Rossmann-fold domains"/>
    <property type="match status" value="1"/>
</dbReference>
<feature type="binding site" evidence="8">
    <location>
        <position position="100"/>
    </location>
    <ligand>
        <name>NAD(+)</name>
        <dbReference type="ChEBI" id="CHEBI:57540"/>
    </ligand>
</feature>
<evidence type="ECO:0000313" key="12">
    <source>
        <dbReference type="EMBL" id="KAF3009748.1"/>
    </source>
</evidence>